<comment type="caution">
    <text evidence="1">The sequence shown here is derived from an EMBL/GenBank/DDBJ whole genome shotgun (WGS) entry which is preliminary data.</text>
</comment>
<dbReference type="EMBL" id="JBJJXI010000051">
    <property type="protein sequence ID" value="KAL3400592.1"/>
    <property type="molecule type" value="Genomic_DNA"/>
</dbReference>
<name>A0ABD2X5C6_9HYME</name>
<keyword evidence="2" id="KW-1185">Reference proteome</keyword>
<protein>
    <recommendedName>
        <fullName evidence="3">SOCS box domain-containing protein</fullName>
    </recommendedName>
</protein>
<proteinExistence type="predicted"/>
<gene>
    <name evidence="1" type="ORF">TKK_006429</name>
</gene>
<evidence type="ECO:0000313" key="1">
    <source>
        <dbReference type="EMBL" id="KAL3400592.1"/>
    </source>
</evidence>
<reference evidence="1 2" key="1">
    <citation type="journal article" date="2024" name="bioRxiv">
        <title>A reference genome for Trichogramma kaykai: A tiny desert-dwelling parasitoid wasp with competing sex-ratio distorters.</title>
        <authorList>
            <person name="Culotta J."/>
            <person name="Lindsey A.R."/>
        </authorList>
    </citation>
    <scope>NUCLEOTIDE SEQUENCE [LARGE SCALE GENOMIC DNA]</scope>
    <source>
        <strain evidence="1 2">KSX58</strain>
    </source>
</reference>
<evidence type="ECO:0008006" key="3">
    <source>
        <dbReference type="Google" id="ProtNLM"/>
    </source>
</evidence>
<dbReference type="Proteomes" id="UP001627154">
    <property type="component" value="Unassembled WGS sequence"/>
</dbReference>
<dbReference type="AlphaFoldDB" id="A0ABD2X5C6"/>
<organism evidence="1 2">
    <name type="scientific">Trichogramma kaykai</name>
    <dbReference type="NCBI Taxonomy" id="54128"/>
    <lineage>
        <taxon>Eukaryota</taxon>
        <taxon>Metazoa</taxon>
        <taxon>Ecdysozoa</taxon>
        <taxon>Arthropoda</taxon>
        <taxon>Hexapoda</taxon>
        <taxon>Insecta</taxon>
        <taxon>Pterygota</taxon>
        <taxon>Neoptera</taxon>
        <taxon>Endopterygota</taxon>
        <taxon>Hymenoptera</taxon>
        <taxon>Apocrita</taxon>
        <taxon>Proctotrupomorpha</taxon>
        <taxon>Chalcidoidea</taxon>
        <taxon>Trichogrammatidae</taxon>
        <taxon>Trichogramma</taxon>
    </lineage>
</organism>
<accession>A0ABD2X5C6</accession>
<evidence type="ECO:0000313" key="2">
    <source>
        <dbReference type="Proteomes" id="UP001627154"/>
    </source>
</evidence>
<sequence length="179" mass="21248">MDHSTDLSSFDFPTEALLVEESRPWRYHVHFKLRLTTGALAMMKLFSDCGLFKKSVNLDEYWFDEEEFAKEAKEMIMINPRVSLYDLIRKRPEETTKLLQYSDYFNFKGSKKSWVVPKKYKQACAEHLCEKLMRGFCQQWTIEPFLKLTRNQLPIEICNKIIELLINEDLYNICLAANI</sequence>